<reference evidence="1 2" key="1">
    <citation type="submission" date="2015-04" db="EMBL/GenBank/DDBJ databases">
        <title>Complete genome sequence of Schizopora paradoxa KUC8140, a cosmopolitan wood degrader in East Asia.</title>
        <authorList>
            <consortium name="DOE Joint Genome Institute"/>
            <person name="Min B."/>
            <person name="Park H."/>
            <person name="Jang Y."/>
            <person name="Kim J.-J."/>
            <person name="Kim K.H."/>
            <person name="Pangilinan J."/>
            <person name="Lipzen A."/>
            <person name="Riley R."/>
            <person name="Grigoriev I.V."/>
            <person name="Spatafora J.W."/>
            <person name="Choi I.-G."/>
        </authorList>
    </citation>
    <scope>NUCLEOTIDE SEQUENCE [LARGE SCALE GENOMIC DNA]</scope>
    <source>
        <strain evidence="1 2">KUC8140</strain>
    </source>
</reference>
<protein>
    <submittedName>
        <fullName evidence="1">Uncharacterized protein</fullName>
    </submittedName>
</protein>
<organism evidence="1 2">
    <name type="scientific">Schizopora paradoxa</name>
    <dbReference type="NCBI Taxonomy" id="27342"/>
    <lineage>
        <taxon>Eukaryota</taxon>
        <taxon>Fungi</taxon>
        <taxon>Dikarya</taxon>
        <taxon>Basidiomycota</taxon>
        <taxon>Agaricomycotina</taxon>
        <taxon>Agaricomycetes</taxon>
        <taxon>Hymenochaetales</taxon>
        <taxon>Schizoporaceae</taxon>
        <taxon>Schizopora</taxon>
    </lineage>
</organism>
<sequence length="236" mass="26025">MPPLKLYKFFKKRVRPRSCSSLHPRTSILRAEGEAAPMKVNVSNLQNDKIQIQAPVAAVPKQNNHSPNVSDVARVSSRMVYNPVHERRPIDEVRNVRAPALSPRPTNQPTTKTLYSDVEQLQVKRQTPPIVANKPEEHERRGPVKSLLQEDKTRIPKDPLVLDISINDVRAHLEMSADGLMSQSIFHAVSLFSGNGGMQRPLQGASNYSQAVGMPSPGAMIGRAILVGCSTQPGLH</sequence>
<evidence type="ECO:0000313" key="2">
    <source>
        <dbReference type="Proteomes" id="UP000053477"/>
    </source>
</evidence>
<keyword evidence="2" id="KW-1185">Reference proteome</keyword>
<name>A0A0H2S2Y0_9AGAM</name>
<proteinExistence type="predicted"/>
<dbReference type="Proteomes" id="UP000053477">
    <property type="component" value="Unassembled WGS sequence"/>
</dbReference>
<evidence type="ECO:0000313" key="1">
    <source>
        <dbReference type="EMBL" id="KLO18262.1"/>
    </source>
</evidence>
<dbReference type="EMBL" id="KQ085896">
    <property type="protein sequence ID" value="KLO18262.1"/>
    <property type="molecule type" value="Genomic_DNA"/>
</dbReference>
<gene>
    <name evidence="1" type="ORF">SCHPADRAFT_899873</name>
</gene>
<accession>A0A0H2S2Y0</accession>
<dbReference type="AlphaFoldDB" id="A0A0H2S2Y0"/>
<dbReference type="InParanoid" id="A0A0H2S2Y0"/>